<comment type="similarity">
    <text evidence="5">Belongs to the creatininase superfamily.</text>
</comment>
<dbReference type="RefSeq" id="WP_084353120.1">
    <property type="nucleotide sequence ID" value="NZ_FWYD01000007.1"/>
</dbReference>
<dbReference type="Gene3D" id="3.40.50.10310">
    <property type="entry name" value="Creatininase"/>
    <property type="match status" value="1"/>
</dbReference>
<evidence type="ECO:0000256" key="3">
    <source>
        <dbReference type="ARBA" id="ARBA00022801"/>
    </source>
</evidence>
<name>A0A1W2CD43_9RHOB</name>
<dbReference type="GO" id="GO:0009231">
    <property type="term" value="P:riboflavin biosynthetic process"/>
    <property type="evidence" value="ECO:0007669"/>
    <property type="project" value="TreeGrafter"/>
</dbReference>
<dbReference type="OrthoDB" id="9801445at2"/>
<dbReference type="GO" id="GO:0016811">
    <property type="term" value="F:hydrolase activity, acting on carbon-nitrogen (but not peptide) bonds, in linear amides"/>
    <property type="evidence" value="ECO:0007669"/>
    <property type="project" value="TreeGrafter"/>
</dbReference>
<dbReference type="SUPFAM" id="SSF102215">
    <property type="entry name" value="Creatininase"/>
    <property type="match status" value="1"/>
</dbReference>
<keyword evidence="2" id="KW-0479">Metal-binding</keyword>
<keyword evidence="3 6" id="KW-0378">Hydrolase</keyword>
<gene>
    <name evidence="6" type="ORF">SAMN06295998_10781</name>
</gene>
<dbReference type="GO" id="GO:0046872">
    <property type="term" value="F:metal ion binding"/>
    <property type="evidence" value="ECO:0007669"/>
    <property type="project" value="UniProtKB-KW"/>
</dbReference>
<keyword evidence="4" id="KW-0862">Zinc</keyword>
<sequence length="267" mass="29159">MKRFWADHSRHEFSKLDHDRLIAVQPIGAIEQHGPHLPMSVDACTVSAVARRMADALPDDSPALILPTQAVCKSDEHIDFPGSLTLTGETFLRVLTEIGASVARAGVRKMVFLNGHGGNIPAMDLAARQLRVSQNMMTFSVNWFGFGMPEGLYSEAERAHGIHAGDMETSVMLALDPDNVNMQKAQDFRSRGQDLVENFEHIGLGRPAKIGWKTQDLNVFGACGEAHLASAEKGVATLDHAVGKLVEAMAEIDRIPLSWLDQSPETQ</sequence>
<dbReference type="AlphaFoldDB" id="A0A1W2CD43"/>
<dbReference type="Proteomes" id="UP000192330">
    <property type="component" value="Unassembled WGS sequence"/>
</dbReference>
<proteinExistence type="inferred from homology"/>
<organism evidence="6 7">
    <name type="scientific">Primorskyibacter flagellatus</name>
    <dbReference type="NCBI Taxonomy" id="1387277"/>
    <lineage>
        <taxon>Bacteria</taxon>
        <taxon>Pseudomonadati</taxon>
        <taxon>Pseudomonadota</taxon>
        <taxon>Alphaproteobacteria</taxon>
        <taxon>Rhodobacterales</taxon>
        <taxon>Roseobacteraceae</taxon>
        <taxon>Primorskyibacter</taxon>
    </lineage>
</organism>
<dbReference type="STRING" id="1387277.SAMN06295998_10781"/>
<dbReference type="PANTHER" id="PTHR35005">
    <property type="entry name" value="3-DEHYDRO-SCYLLO-INOSOSE HYDROLASE"/>
    <property type="match status" value="1"/>
</dbReference>
<evidence type="ECO:0000256" key="4">
    <source>
        <dbReference type="ARBA" id="ARBA00022833"/>
    </source>
</evidence>
<dbReference type="EMBL" id="FWYD01000007">
    <property type="protein sequence ID" value="SMC82986.1"/>
    <property type="molecule type" value="Genomic_DNA"/>
</dbReference>
<evidence type="ECO:0000256" key="2">
    <source>
        <dbReference type="ARBA" id="ARBA00022723"/>
    </source>
</evidence>
<evidence type="ECO:0000256" key="5">
    <source>
        <dbReference type="ARBA" id="ARBA00024029"/>
    </source>
</evidence>
<dbReference type="InterPro" id="IPR003785">
    <property type="entry name" value="Creatininase/forma_Hydrolase"/>
</dbReference>
<dbReference type="InterPro" id="IPR024087">
    <property type="entry name" value="Creatininase-like_sf"/>
</dbReference>
<comment type="cofactor">
    <cofactor evidence="1">
        <name>Zn(2+)</name>
        <dbReference type="ChEBI" id="CHEBI:29105"/>
    </cofactor>
</comment>
<protein>
    <submittedName>
        <fullName evidence="6">Creatinine amidohydrolase</fullName>
    </submittedName>
</protein>
<accession>A0A1W2CD43</accession>
<dbReference type="Pfam" id="PF02633">
    <property type="entry name" value="Creatininase"/>
    <property type="match status" value="1"/>
</dbReference>
<reference evidence="6 7" key="1">
    <citation type="submission" date="2017-04" db="EMBL/GenBank/DDBJ databases">
        <authorList>
            <person name="Afonso C.L."/>
            <person name="Miller P.J."/>
            <person name="Scott M.A."/>
            <person name="Spackman E."/>
            <person name="Goraichik I."/>
            <person name="Dimitrov K.M."/>
            <person name="Suarez D.L."/>
            <person name="Swayne D.E."/>
        </authorList>
    </citation>
    <scope>NUCLEOTIDE SEQUENCE [LARGE SCALE GENOMIC DNA]</scope>
    <source>
        <strain evidence="6 7">CGMCC 1.12644</strain>
    </source>
</reference>
<evidence type="ECO:0000313" key="7">
    <source>
        <dbReference type="Proteomes" id="UP000192330"/>
    </source>
</evidence>
<keyword evidence="7" id="KW-1185">Reference proteome</keyword>
<evidence type="ECO:0000256" key="1">
    <source>
        <dbReference type="ARBA" id="ARBA00001947"/>
    </source>
</evidence>
<dbReference type="PANTHER" id="PTHR35005:SF1">
    <property type="entry name" value="2-AMINO-5-FORMYLAMINO-6-RIBOSYLAMINOPYRIMIDIN-4(3H)-ONE 5'-MONOPHOSPHATE DEFORMYLASE"/>
    <property type="match status" value="1"/>
</dbReference>
<evidence type="ECO:0000313" key="6">
    <source>
        <dbReference type="EMBL" id="SMC82986.1"/>
    </source>
</evidence>